<dbReference type="InterPro" id="IPR041664">
    <property type="entry name" value="AAA_16"/>
</dbReference>
<gene>
    <name evidence="4" type="ORF">GCM10020369_02650</name>
</gene>
<evidence type="ECO:0000256" key="1">
    <source>
        <dbReference type="ARBA" id="ARBA00022741"/>
    </source>
</evidence>
<dbReference type="InterPro" id="IPR016032">
    <property type="entry name" value="Sig_transdc_resp-reg_C-effctor"/>
</dbReference>
<sequence length="936" mass="99362">MVPVVSPSRPRSLPGRDAELRRLEELVERVRQGQGGGSLLVHGAPGTGKTALLRRAADAAGAAQLTVLATAGVEAESDMSFAALQQVLMPLADDIEELPEPQAVLLRRVLETGVDETRSRFALCVAVLNLLVLAGQRRPVLCCVDDVDVVDAASRDVLAFAARRVATENVVLLAAATDRVPVDTLLPGVERMPLAGLDIAAGQELLAEFAPSGLTPEVAIELVGLCAGAPLALRELAGALSVEQARGRAPLPPEFPRGSRSRRVYEARVRALPAATRELLLVVAADPDGLDLDVLAAVAARAGDGHGLSALEPAEAAGLIHVVDGRMRFRTPLVGGGIYRSVPPDARRAVHRRIAEALDTGEPDYRLRRLWHVAAAADAPPELLAVELAEAAADVRERGDHAGASLAAERAAELSTHEGTRADHLLAAARDAWLAGRPHRAGVLLTRLRPVPAAAGGSVTGGMRDALRGEIELRAGSPAAAHETLIAAAARLAGRDRTAAVVALLHAGEASFLTGDLRRYVDISLRALALREGGDPPDRELMFEYAAGMMALFRGRHGEAVRRLRNVLELVPRTDDPTAMTWATLAALMLGEEARAYSLTERAGAAARARGEVALVPRALELATFAQLWLGRYHGALASAQEGLRLAQEAGLENSVAFHRSMLALFSMFQGDDDTGLMHANAAVMTASERGLAMPHSLASWALAHRDLSGGRASDAAGRLRALATAGGGPGYVTGRVLTAPHFVEAAVRCGDRAGAVEATELFGRWATNTGSAAARALLARCQALVAGDPADAEDAFQEALGLHLLSDSEFERARTELLYGRELRRRRGPSVARTHLRNAYNTFDRLGAASWAEQCRGELRATGESVRPSATQLDSRLTAQQQTIARIVAQGATNREVAAQLYLSPRTVDHHMRNIFVKLGVRSRVELVRLLSDED</sequence>
<comment type="caution">
    <text evidence="4">The sequence shown here is derived from an EMBL/GenBank/DDBJ whole genome shotgun (WGS) entry which is preliminary data.</text>
</comment>
<dbReference type="PROSITE" id="PS00622">
    <property type="entry name" value="HTH_LUXR_1"/>
    <property type="match status" value="1"/>
</dbReference>
<protein>
    <submittedName>
        <fullName evidence="4">LuxR family transcriptional regulator</fullName>
    </submittedName>
</protein>
<evidence type="ECO:0000256" key="2">
    <source>
        <dbReference type="ARBA" id="ARBA00022840"/>
    </source>
</evidence>
<reference evidence="5" key="1">
    <citation type="journal article" date="2019" name="Int. J. Syst. Evol. Microbiol.">
        <title>The Global Catalogue of Microorganisms (GCM) 10K type strain sequencing project: providing services to taxonomists for standard genome sequencing and annotation.</title>
        <authorList>
            <consortium name="The Broad Institute Genomics Platform"/>
            <consortium name="The Broad Institute Genome Sequencing Center for Infectious Disease"/>
            <person name="Wu L."/>
            <person name="Ma J."/>
        </authorList>
    </citation>
    <scope>NUCLEOTIDE SEQUENCE [LARGE SCALE GENOMIC DNA]</scope>
    <source>
        <strain evidence="5">JCM 9458</strain>
    </source>
</reference>
<dbReference type="PANTHER" id="PTHR16305:SF35">
    <property type="entry name" value="TRANSCRIPTIONAL ACTIVATOR DOMAIN"/>
    <property type="match status" value="1"/>
</dbReference>
<evidence type="ECO:0000313" key="5">
    <source>
        <dbReference type="Proteomes" id="UP001501676"/>
    </source>
</evidence>
<evidence type="ECO:0000313" key="4">
    <source>
        <dbReference type="EMBL" id="GAA3382111.1"/>
    </source>
</evidence>
<dbReference type="PRINTS" id="PR00038">
    <property type="entry name" value="HTHLUXR"/>
</dbReference>
<accession>A0ABP6SQ99</accession>
<dbReference type="InterPro" id="IPR027417">
    <property type="entry name" value="P-loop_NTPase"/>
</dbReference>
<dbReference type="EMBL" id="BAAAYN010000002">
    <property type="protein sequence ID" value="GAA3382111.1"/>
    <property type="molecule type" value="Genomic_DNA"/>
</dbReference>
<name>A0ABP6SQ99_9ACTN</name>
<evidence type="ECO:0000259" key="3">
    <source>
        <dbReference type="PROSITE" id="PS50043"/>
    </source>
</evidence>
<dbReference type="SMART" id="SM00421">
    <property type="entry name" value="HTH_LUXR"/>
    <property type="match status" value="1"/>
</dbReference>
<proteinExistence type="predicted"/>
<dbReference type="Gene3D" id="1.25.40.10">
    <property type="entry name" value="Tetratricopeptide repeat domain"/>
    <property type="match status" value="1"/>
</dbReference>
<dbReference type="InterPro" id="IPR036388">
    <property type="entry name" value="WH-like_DNA-bd_sf"/>
</dbReference>
<keyword evidence="2" id="KW-0067">ATP-binding</keyword>
<dbReference type="SUPFAM" id="SSF52540">
    <property type="entry name" value="P-loop containing nucleoside triphosphate hydrolases"/>
    <property type="match status" value="1"/>
</dbReference>
<dbReference type="SUPFAM" id="SSF46894">
    <property type="entry name" value="C-terminal effector domain of the bipartite response regulators"/>
    <property type="match status" value="1"/>
</dbReference>
<dbReference type="CDD" id="cd06170">
    <property type="entry name" value="LuxR_C_like"/>
    <property type="match status" value="1"/>
</dbReference>
<dbReference type="InterPro" id="IPR011990">
    <property type="entry name" value="TPR-like_helical_dom_sf"/>
</dbReference>
<keyword evidence="5" id="KW-1185">Reference proteome</keyword>
<dbReference type="Gene3D" id="3.40.50.300">
    <property type="entry name" value="P-loop containing nucleotide triphosphate hydrolases"/>
    <property type="match status" value="1"/>
</dbReference>
<dbReference type="SUPFAM" id="SSF48452">
    <property type="entry name" value="TPR-like"/>
    <property type="match status" value="1"/>
</dbReference>
<dbReference type="PANTHER" id="PTHR16305">
    <property type="entry name" value="TESTICULAR SOLUBLE ADENYLYL CYCLASE"/>
    <property type="match status" value="1"/>
</dbReference>
<dbReference type="Proteomes" id="UP001501676">
    <property type="component" value="Unassembled WGS sequence"/>
</dbReference>
<dbReference type="PROSITE" id="PS50043">
    <property type="entry name" value="HTH_LUXR_2"/>
    <property type="match status" value="1"/>
</dbReference>
<dbReference type="InterPro" id="IPR000792">
    <property type="entry name" value="Tscrpt_reg_LuxR_C"/>
</dbReference>
<dbReference type="Pfam" id="PF00196">
    <property type="entry name" value="GerE"/>
    <property type="match status" value="1"/>
</dbReference>
<dbReference type="Gene3D" id="1.10.10.10">
    <property type="entry name" value="Winged helix-like DNA-binding domain superfamily/Winged helix DNA-binding domain"/>
    <property type="match status" value="1"/>
</dbReference>
<dbReference type="RefSeq" id="WP_345726052.1">
    <property type="nucleotide sequence ID" value="NZ_BAAAYN010000002.1"/>
</dbReference>
<dbReference type="Pfam" id="PF13191">
    <property type="entry name" value="AAA_16"/>
    <property type="match status" value="1"/>
</dbReference>
<feature type="domain" description="HTH luxR-type" evidence="3">
    <location>
        <begin position="871"/>
        <end position="936"/>
    </location>
</feature>
<organism evidence="4 5">
    <name type="scientific">Cryptosporangium minutisporangium</name>
    <dbReference type="NCBI Taxonomy" id="113569"/>
    <lineage>
        <taxon>Bacteria</taxon>
        <taxon>Bacillati</taxon>
        <taxon>Actinomycetota</taxon>
        <taxon>Actinomycetes</taxon>
        <taxon>Cryptosporangiales</taxon>
        <taxon>Cryptosporangiaceae</taxon>
        <taxon>Cryptosporangium</taxon>
    </lineage>
</organism>
<keyword evidence="1" id="KW-0547">Nucleotide-binding</keyword>